<protein>
    <recommendedName>
        <fullName evidence="5">G-protein coupled receptors family 2 profile 2 domain-containing protein</fullName>
    </recommendedName>
</protein>
<feature type="transmembrane region" description="Helical" evidence="2">
    <location>
        <begin position="228"/>
        <end position="251"/>
    </location>
</feature>
<feature type="transmembrane region" description="Helical" evidence="2">
    <location>
        <begin position="257"/>
        <end position="280"/>
    </location>
</feature>
<dbReference type="OrthoDB" id="2262459at2759"/>
<gene>
    <name evidence="3" type="ORF">BCR42DRAFT_468949</name>
</gene>
<feature type="transmembrane region" description="Helical" evidence="2">
    <location>
        <begin position="183"/>
        <end position="207"/>
    </location>
</feature>
<feature type="transmembrane region" description="Helical" evidence="2">
    <location>
        <begin position="20"/>
        <end position="46"/>
    </location>
</feature>
<evidence type="ECO:0008006" key="5">
    <source>
        <dbReference type="Google" id="ProtNLM"/>
    </source>
</evidence>
<evidence type="ECO:0000256" key="1">
    <source>
        <dbReference type="SAM" id="MobiDB-lite"/>
    </source>
</evidence>
<dbReference type="STRING" id="90262.A0A1X2IZJ9"/>
<organism evidence="3 4">
    <name type="scientific">Absidia repens</name>
    <dbReference type="NCBI Taxonomy" id="90262"/>
    <lineage>
        <taxon>Eukaryota</taxon>
        <taxon>Fungi</taxon>
        <taxon>Fungi incertae sedis</taxon>
        <taxon>Mucoromycota</taxon>
        <taxon>Mucoromycotina</taxon>
        <taxon>Mucoromycetes</taxon>
        <taxon>Mucorales</taxon>
        <taxon>Cunninghamellaceae</taxon>
        <taxon>Absidia</taxon>
    </lineage>
</organism>
<evidence type="ECO:0000256" key="2">
    <source>
        <dbReference type="SAM" id="Phobius"/>
    </source>
</evidence>
<keyword evidence="4" id="KW-1185">Reference proteome</keyword>
<proteinExistence type="predicted"/>
<evidence type="ECO:0000313" key="3">
    <source>
        <dbReference type="EMBL" id="ORZ24756.1"/>
    </source>
</evidence>
<dbReference type="Gene3D" id="1.20.1070.10">
    <property type="entry name" value="Rhodopsin 7-helix transmembrane proteins"/>
    <property type="match status" value="1"/>
</dbReference>
<keyword evidence="2" id="KW-0812">Transmembrane</keyword>
<feature type="transmembrane region" description="Helical" evidence="2">
    <location>
        <begin position="128"/>
        <end position="149"/>
    </location>
</feature>
<name>A0A1X2IZJ9_9FUNG</name>
<feature type="region of interest" description="Disordered" evidence="1">
    <location>
        <begin position="534"/>
        <end position="554"/>
    </location>
</feature>
<evidence type="ECO:0000313" key="4">
    <source>
        <dbReference type="Proteomes" id="UP000193560"/>
    </source>
</evidence>
<keyword evidence="2" id="KW-0472">Membrane</keyword>
<accession>A0A1X2IZJ9</accession>
<dbReference type="EMBL" id="MCGE01000002">
    <property type="protein sequence ID" value="ORZ24756.1"/>
    <property type="molecule type" value="Genomic_DNA"/>
</dbReference>
<dbReference type="AlphaFoldDB" id="A0A1X2IZJ9"/>
<feature type="transmembrane region" description="Helical" evidence="2">
    <location>
        <begin position="58"/>
        <end position="79"/>
    </location>
</feature>
<keyword evidence="2" id="KW-1133">Transmembrane helix</keyword>
<sequence length="554" mass="63298">MDEGEGELNLSPEQFSQIQWARLACSIISLTINLIAILVFLYLALYHHARVNRPSLRCAAFCCLASFIENLLYIIMISIQGESKFCLAMAFLAQYFAILVVTLLALIGINLVLVYVVNFRRRHILEFIYYPFAIIYSGAGLVGPIVNYYNGNRRKLLYHNPDDTCWYVNVMQNRYGQSLSFMWLYGFIFFSTIIALLSSTIAIIKIVKDNQIMANLFKSRRRLTPSSKLSQVIVRCLLYPLGFLMQCMITIPQYFPGYGLTMASGVLHGLGGVLVALIFLNDPAITYIFSGWYDHWFYKHVIEYVVVETKSNHYVRLLKGNGKITKNTIPGDDGTTVLASFPRNKETLAYIPSSLFCWCGDFMQRQHSLYKSRDSHHDDDNKNNLVLGVDCPEICVISDSSTDTTMDNSSNIEEEDADNKVTRNYSYPACLTKRVPMRRLKLSTSILNQYMESHYFTPDILLRRSFSRNITVEEPVNGYFIVAHENDEDYSYIYTNYSSDLYAKFTRCLLNNCIGRALHRSSNFVIDVNISAEPTESSHNNDPTIISSDPTEEL</sequence>
<dbReference type="Proteomes" id="UP000193560">
    <property type="component" value="Unassembled WGS sequence"/>
</dbReference>
<comment type="caution">
    <text evidence="3">The sequence shown here is derived from an EMBL/GenBank/DDBJ whole genome shotgun (WGS) entry which is preliminary data.</text>
</comment>
<reference evidence="3 4" key="1">
    <citation type="submission" date="2016-07" db="EMBL/GenBank/DDBJ databases">
        <title>Pervasive Adenine N6-methylation of Active Genes in Fungi.</title>
        <authorList>
            <consortium name="DOE Joint Genome Institute"/>
            <person name="Mondo S.J."/>
            <person name="Dannebaum R.O."/>
            <person name="Kuo R.C."/>
            <person name="Labutti K."/>
            <person name="Haridas S."/>
            <person name="Kuo A."/>
            <person name="Salamov A."/>
            <person name="Ahrendt S.R."/>
            <person name="Lipzen A."/>
            <person name="Sullivan W."/>
            <person name="Andreopoulos W.B."/>
            <person name="Clum A."/>
            <person name="Lindquist E."/>
            <person name="Daum C."/>
            <person name="Ramamoorthy G.K."/>
            <person name="Gryganskyi A."/>
            <person name="Culley D."/>
            <person name="Magnuson J.K."/>
            <person name="James T.Y."/>
            <person name="O'Malley M.A."/>
            <person name="Stajich J.E."/>
            <person name="Spatafora J.W."/>
            <person name="Visel A."/>
            <person name="Grigoriev I.V."/>
        </authorList>
    </citation>
    <scope>NUCLEOTIDE SEQUENCE [LARGE SCALE GENOMIC DNA]</scope>
    <source>
        <strain evidence="3 4">NRRL 1336</strain>
    </source>
</reference>
<feature type="transmembrane region" description="Helical" evidence="2">
    <location>
        <begin position="91"/>
        <end position="116"/>
    </location>
</feature>